<dbReference type="Pfam" id="PF07879">
    <property type="entry name" value="PHB_acc_N"/>
    <property type="match status" value="1"/>
</dbReference>
<feature type="domain" description="PHB accumulation regulatory" evidence="2">
    <location>
        <begin position="125"/>
        <end position="161"/>
    </location>
</feature>
<gene>
    <name evidence="4" type="primary">phaR</name>
    <name evidence="4" type="ORF">OTERR_12270</name>
</gene>
<feature type="domain" description="PHA accumulation regulator DNA-binding N-terminal" evidence="3">
    <location>
        <begin position="7"/>
        <end position="66"/>
    </location>
</feature>
<evidence type="ECO:0000313" key="5">
    <source>
        <dbReference type="Proteomes" id="UP000323671"/>
    </source>
</evidence>
<dbReference type="KEGG" id="otr:OTERR_12270"/>
<keyword evidence="5" id="KW-1185">Reference proteome</keyword>
<dbReference type="Pfam" id="PF05233">
    <property type="entry name" value="PHB_acc"/>
    <property type="match status" value="2"/>
</dbReference>
<feature type="domain" description="PHB accumulation regulatory" evidence="2">
    <location>
        <begin position="71"/>
        <end position="110"/>
    </location>
</feature>
<evidence type="ECO:0000256" key="1">
    <source>
        <dbReference type="SAM" id="MobiDB-lite"/>
    </source>
</evidence>
<sequence length="204" mass="22908">MSDQTRLIKKYPNRRLYDTKTSAYITLADVKDLVLRFEEFKVVDAKAGDDLTRSILLQIILEEETGGVPIFSTELLAQMIRFYGNSMQAMLSKYLETNMKAFVDFQGKVQEQSRSMYGDNNQMQSDMWAQFLNFQGPAMQSMMSAYMDQSKKMFHQMQAQIESQTRNMFTGGFPFPGTPGASGAPAAGNTPGNKPDGKKTEKAG</sequence>
<reference evidence="4 5" key="1">
    <citation type="submission" date="2017-07" db="EMBL/GenBank/DDBJ databases">
        <title>Complete genome sequence of Oryzomicrobium terrae TPP412.</title>
        <authorList>
            <person name="Chiu L.-W."/>
            <person name="Lo K.-J."/>
            <person name="Tsai Y.-M."/>
            <person name="Lin S.-S."/>
            <person name="Kuo C.-H."/>
            <person name="Liu C.-T."/>
        </authorList>
    </citation>
    <scope>NUCLEOTIDE SEQUENCE [LARGE SCALE GENOMIC DNA]</scope>
    <source>
        <strain evidence="4 5">TPP412</strain>
    </source>
</reference>
<feature type="compositionally biased region" description="Low complexity" evidence="1">
    <location>
        <begin position="170"/>
        <end position="192"/>
    </location>
</feature>
<dbReference type="AlphaFoldDB" id="A0A5C1E769"/>
<proteinExistence type="predicted"/>
<evidence type="ECO:0000259" key="3">
    <source>
        <dbReference type="Pfam" id="PF07879"/>
    </source>
</evidence>
<dbReference type="Proteomes" id="UP000323671">
    <property type="component" value="Chromosome"/>
</dbReference>
<name>A0A5C1E769_9RHOO</name>
<dbReference type="GO" id="GO:0006355">
    <property type="term" value="P:regulation of DNA-templated transcription"/>
    <property type="evidence" value="ECO:0007669"/>
    <property type="project" value="InterPro"/>
</dbReference>
<dbReference type="InterPro" id="IPR010134">
    <property type="entry name" value="PHA_reg_PhaR"/>
</dbReference>
<evidence type="ECO:0000259" key="2">
    <source>
        <dbReference type="Pfam" id="PF05233"/>
    </source>
</evidence>
<organism evidence="4 5">
    <name type="scientific">Oryzomicrobium terrae</name>
    <dbReference type="NCBI Taxonomy" id="1735038"/>
    <lineage>
        <taxon>Bacteria</taxon>
        <taxon>Pseudomonadati</taxon>
        <taxon>Pseudomonadota</taxon>
        <taxon>Betaproteobacteria</taxon>
        <taxon>Rhodocyclales</taxon>
        <taxon>Rhodocyclaceae</taxon>
        <taxon>Oryzomicrobium</taxon>
    </lineage>
</organism>
<protein>
    <submittedName>
        <fullName evidence="4">Polyhydroxyalkanoate synthesis repressor</fullName>
    </submittedName>
</protein>
<feature type="region of interest" description="Disordered" evidence="1">
    <location>
        <begin position="170"/>
        <end position="204"/>
    </location>
</feature>
<dbReference type="NCBIfam" id="TIGR01848">
    <property type="entry name" value="PHA_reg_PhaR"/>
    <property type="match status" value="1"/>
</dbReference>
<dbReference type="RefSeq" id="WP_054620537.1">
    <property type="nucleotide sequence ID" value="NZ_CP022579.1"/>
</dbReference>
<dbReference type="InterPro" id="IPR007897">
    <property type="entry name" value="PHB_accumulat"/>
</dbReference>
<evidence type="ECO:0000313" key="4">
    <source>
        <dbReference type="EMBL" id="QEL64703.1"/>
    </source>
</evidence>
<feature type="compositionally biased region" description="Basic and acidic residues" evidence="1">
    <location>
        <begin position="195"/>
        <end position="204"/>
    </location>
</feature>
<accession>A0A5C1E769</accession>
<dbReference type="InterPro" id="IPR012909">
    <property type="entry name" value="PHA_DNA-bd_N"/>
</dbReference>
<dbReference type="EMBL" id="CP022579">
    <property type="protein sequence ID" value="QEL64703.1"/>
    <property type="molecule type" value="Genomic_DNA"/>
</dbReference>